<dbReference type="InterPro" id="IPR022694">
    <property type="entry name" value="3-OHacyl-CoA_DH"/>
</dbReference>
<dbReference type="Gene3D" id="3.40.50.720">
    <property type="entry name" value="NAD(P)-binding Rossmann-like Domain"/>
    <property type="match status" value="1"/>
</dbReference>
<evidence type="ECO:0000259" key="7">
    <source>
        <dbReference type="Pfam" id="PF02737"/>
    </source>
</evidence>
<evidence type="ECO:0000256" key="5">
    <source>
        <dbReference type="PIRSR" id="PIRSR000105-2"/>
    </source>
</evidence>
<name>A0A8J3BH13_9BACI</name>
<comment type="caution">
    <text evidence="8">The sequence shown here is derived from an EMBL/GenBank/DDBJ whole genome shotgun (WGS) entry which is preliminary data.</text>
</comment>
<dbReference type="GO" id="GO:0006635">
    <property type="term" value="P:fatty acid beta-oxidation"/>
    <property type="evidence" value="ECO:0007669"/>
    <property type="project" value="TreeGrafter"/>
</dbReference>
<keyword evidence="5" id="KW-0520">NAD</keyword>
<gene>
    <name evidence="8" type="ORF">GCM10007043_23500</name>
</gene>
<dbReference type="Pfam" id="PF02737">
    <property type="entry name" value="3HCDH_N"/>
    <property type="match status" value="1"/>
</dbReference>
<proteinExistence type="inferred from homology"/>
<dbReference type="PANTHER" id="PTHR48075:SF5">
    <property type="entry name" value="3-HYDROXYBUTYRYL-COA DEHYDROGENASE"/>
    <property type="match status" value="1"/>
</dbReference>
<dbReference type="GO" id="GO:0070403">
    <property type="term" value="F:NAD+ binding"/>
    <property type="evidence" value="ECO:0007669"/>
    <property type="project" value="InterPro"/>
</dbReference>
<dbReference type="Pfam" id="PF00725">
    <property type="entry name" value="3HCDH"/>
    <property type="match status" value="1"/>
</dbReference>
<evidence type="ECO:0000256" key="2">
    <source>
        <dbReference type="ARBA" id="ARBA00009463"/>
    </source>
</evidence>
<dbReference type="InterPro" id="IPR008927">
    <property type="entry name" value="6-PGluconate_DH-like_C_sf"/>
</dbReference>
<organism evidence="8 9">
    <name type="scientific">Calditerricola satsumensis</name>
    <dbReference type="NCBI Taxonomy" id="373054"/>
    <lineage>
        <taxon>Bacteria</taxon>
        <taxon>Bacillati</taxon>
        <taxon>Bacillota</taxon>
        <taxon>Bacilli</taxon>
        <taxon>Bacillales</taxon>
        <taxon>Bacillaceae</taxon>
        <taxon>Calditerricola</taxon>
    </lineage>
</organism>
<comment type="pathway">
    <text evidence="1">Lipid metabolism; butanoate metabolism.</text>
</comment>
<dbReference type="InterPro" id="IPR006176">
    <property type="entry name" value="3-OHacyl-CoA_DH_NAD-bd"/>
</dbReference>
<feature type="domain" description="3-hydroxyacyl-CoA dehydrogenase NAD binding" evidence="7">
    <location>
        <begin position="5"/>
        <end position="182"/>
    </location>
</feature>
<feature type="domain" description="3-hydroxyacyl-CoA dehydrogenase C-terminal" evidence="6">
    <location>
        <begin position="185"/>
        <end position="281"/>
    </location>
</feature>
<dbReference type="SUPFAM" id="SSF51735">
    <property type="entry name" value="NAD(P)-binding Rossmann-fold domains"/>
    <property type="match status" value="1"/>
</dbReference>
<evidence type="ECO:0000313" key="9">
    <source>
        <dbReference type="Proteomes" id="UP000637720"/>
    </source>
</evidence>
<evidence type="ECO:0008006" key="10">
    <source>
        <dbReference type="Google" id="ProtNLM"/>
    </source>
</evidence>
<evidence type="ECO:0000256" key="4">
    <source>
        <dbReference type="PIRSR" id="PIRSR000105-1"/>
    </source>
</evidence>
<evidence type="ECO:0000256" key="1">
    <source>
        <dbReference type="ARBA" id="ARBA00005086"/>
    </source>
</evidence>
<dbReference type="FunFam" id="3.40.50.720:FF:000009">
    <property type="entry name" value="Fatty oxidation complex, alpha subunit"/>
    <property type="match status" value="1"/>
</dbReference>
<dbReference type="RefSeq" id="WP_188818241.1">
    <property type="nucleotide sequence ID" value="NZ_BMOF01000096.1"/>
</dbReference>
<dbReference type="EMBL" id="BMOF01000096">
    <property type="protein sequence ID" value="GGK08777.1"/>
    <property type="molecule type" value="Genomic_DNA"/>
</dbReference>
<feature type="binding site" evidence="5">
    <location>
        <position position="142"/>
    </location>
    <ligand>
        <name>NAD(+)</name>
        <dbReference type="ChEBI" id="CHEBI:57540"/>
    </ligand>
</feature>
<keyword evidence="3" id="KW-0560">Oxidoreductase</keyword>
<reference evidence="8" key="2">
    <citation type="submission" date="2020-09" db="EMBL/GenBank/DDBJ databases">
        <authorList>
            <person name="Sun Q."/>
            <person name="Ohkuma M."/>
        </authorList>
    </citation>
    <scope>NUCLEOTIDE SEQUENCE</scope>
    <source>
        <strain evidence="8">JCM 14719</strain>
    </source>
</reference>
<dbReference type="PANTHER" id="PTHR48075">
    <property type="entry name" value="3-HYDROXYACYL-COA DEHYDROGENASE FAMILY PROTEIN"/>
    <property type="match status" value="1"/>
</dbReference>
<dbReference type="GO" id="GO:0008691">
    <property type="term" value="F:3-hydroxybutyryl-CoA dehydrogenase activity"/>
    <property type="evidence" value="ECO:0007669"/>
    <property type="project" value="TreeGrafter"/>
</dbReference>
<accession>A0A8J3BH13</accession>
<keyword evidence="9" id="KW-1185">Reference proteome</keyword>
<dbReference type="PIRSF" id="PIRSF000105">
    <property type="entry name" value="HCDH"/>
    <property type="match status" value="1"/>
</dbReference>
<feature type="binding site" evidence="5">
    <location>
        <position position="96"/>
    </location>
    <ligand>
        <name>NAD(+)</name>
        <dbReference type="ChEBI" id="CHEBI:57540"/>
    </ligand>
</feature>
<protein>
    <recommendedName>
        <fullName evidence="10">3-hydroxybutyryl-CoA dehydrogenase</fullName>
    </recommendedName>
</protein>
<dbReference type="Proteomes" id="UP000637720">
    <property type="component" value="Unassembled WGS sequence"/>
</dbReference>
<evidence type="ECO:0000313" key="8">
    <source>
        <dbReference type="EMBL" id="GGK08777.1"/>
    </source>
</evidence>
<evidence type="ECO:0000259" key="6">
    <source>
        <dbReference type="Pfam" id="PF00725"/>
    </source>
</evidence>
<comment type="similarity">
    <text evidence="2">Belongs to the 3-hydroxyacyl-CoA dehydrogenase family.</text>
</comment>
<evidence type="ECO:0000256" key="3">
    <source>
        <dbReference type="ARBA" id="ARBA00023002"/>
    </source>
</evidence>
<feature type="binding site" evidence="5">
    <location>
        <position position="273"/>
    </location>
    <ligand>
        <name>NAD(+)</name>
        <dbReference type="ChEBI" id="CHEBI:57540"/>
    </ligand>
</feature>
<dbReference type="InterPro" id="IPR006108">
    <property type="entry name" value="3HC_DH_C"/>
</dbReference>
<feature type="binding site" evidence="5">
    <location>
        <position position="91"/>
    </location>
    <ligand>
        <name>NAD(+)</name>
        <dbReference type="ChEBI" id="CHEBI:57540"/>
    </ligand>
</feature>
<feature type="binding site" evidence="5">
    <location>
        <begin position="10"/>
        <end position="15"/>
    </location>
    <ligand>
        <name>NAD(+)</name>
        <dbReference type="ChEBI" id="CHEBI:57540"/>
    </ligand>
</feature>
<dbReference type="SUPFAM" id="SSF48179">
    <property type="entry name" value="6-phosphogluconate dehydrogenase C-terminal domain-like"/>
    <property type="match status" value="1"/>
</dbReference>
<dbReference type="Gene3D" id="1.10.1040.50">
    <property type="match status" value="1"/>
</dbReference>
<feature type="binding site" evidence="5">
    <location>
        <position position="33"/>
    </location>
    <ligand>
        <name>NAD(+)</name>
        <dbReference type="ChEBI" id="CHEBI:57540"/>
    </ligand>
</feature>
<dbReference type="AlphaFoldDB" id="A0A8J3BH13"/>
<feature type="binding site" evidence="5">
    <location>
        <position position="118"/>
    </location>
    <ligand>
        <name>NAD(+)</name>
        <dbReference type="ChEBI" id="CHEBI:57540"/>
    </ligand>
</feature>
<dbReference type="InterPro" id="IPR036291">
    <property type="entry name" value="NAD(P)-bd_dom_sf"/>
</dbReference>
<reference evidence="8" key="1">
    <citation type="journal article" date="2014" name="Int. J. Syst. Evol. Microbiol.">
        <title>Complete genome sequence of Corynebacterium casei LMG S-19264T (=DSM 44701T), isolated from a smear-ripened cheese.</title>
        <authorList>
            <consortium name="US DOE Joint Genome Institute (JGI-PGF)"/>
            <person name="Walter F."/>
            <person name="Albersmeier A."/>
            <person name="Kalinowski J."/>
            <person name="Ruckert C."/>
        </authorList>
    </citation>
    <scope>NUCLEOTIDE SEQUENCE</scope>
    <source>
        <strain evidence="8">JCM 14719</strain>
    </source>
</reference>
<feature type="site" description="Important for catalytic activity" evidence="4">
    <location>
        <position position="139"/>
    </location>
</feature>
<sequence length="284" mass="30468">MANETVAVIGAGTMGNGIAEVFAVAGYAVRLYDAAGAALERGLQAIAERVKKRAERGRLAEDPAAVLARIAPMAALEEAAGAALVIEAVVERLDVKREVFRALDAACGPETILATNTSSLSVTEIAAATTRPERVVGLHFFNPAPVMPLVEVIAGKFSAPEAVDAAVRFVEAVGKVPIRAQDTPGFIVNRVARPFYNEALRIVGDRVATIEQVDRILKAAGFRMGPFELQDLIGLDINFATTTSVYEAFFHDPRFRPHPIQRMMVSAGALGRKTGRGYYRYDGE</sequence>